<proteinExistence type="predicted"/>
<evidence type="ECO:0000313" key="4">
    <source>
        <dbReference type="EMBL" id="KAG2171613.1"/>
    </source>
</evidence>
<reference evidence="4" key="1">
    <citation type="submission" date="2020-12" db="EMBL/GenBank/DDBJ databases">
        <title>Metabolic potential, ecology and presence of endohyphal bacteria is reflected in genomic diversity of Mucoromycotina.</title>
        <authorList>
            <person name="Muszewska A."/>
            <person name="Okrasinska A."/>
            <person name="Steczkiewicz K."/>
            <person name="Drgas O."/>
            <person name="Orlowska M."/>
            <person name="Perlinska-Lenart U."/>
            <person name="Aleksandrzak-Piekarczyk T."/>
            <person name="Szatraj K."/>
            <person name="Zielenkiewicz U."/>
            <person name="Pilsyk S."/>
            <person name="Malc E."/>
            <person name="Mieczkowski P."/>
            <person name="Kruszewska J.S."/>
            <person name="Biernat P."/>
            <person name="Pawlowska J."/>
        </authorList>
    </citation>
    <scope>NUCLEOTIDE SEQUENCE</scope>
    <source>
        <strain evidence="4">WA0000067209</strain>
    </source>
</reference>
<keyword evidence="1" id="KW-0677">Repeat</keyword>
<comment type="caution">
    <text evidence="4">The sequence shown here is derived from an EMBL/GenBank/DDBJ whole genome shotgun (WGS) entry which is preliminary data.</text>
</comment>
<keyword evidence="5" id="KW-1185">Reference proteome</keyword>
<dbReference type="OrthoDB" id="185373at2759"/>
<name>A0A8H7PCX5_MORIS</name>
<dbReference type="PANTHER" id="PTHR47447:SF17">
    <property type="entry name" value="OS12G0638900 PROTEIN"/>
    <property type="match status" value="1"/>
</dbReference>
<dbReference type="Proteomes" id="UP000654370">
    <property type="component" value="Unassembled WGS sequence"/>
</dbReference>
<feature type="region of interest" description="Disordered" evidence="3">
    <location>
        <begin position="61"/>
        <end position="84"/>
    </location>
</feature>
<evidence type="ECO:0000256" key="1">
    <source>
        <dbReference type="ARBA" id="ARBA00022737"/>
    </source>
</evidence>
<keyword evidence="2" id="KW-0175">Coiled coil</keyword>
<dbReference type="Gene3D" id="1.25.40.10">
    <property type="entry name" value="Tetratricopeptide repeat domain"/>
    <property type="match status" value="1"/>
</dbReference>
<protein>
    <submittedName>
        <fullName evidence="4">Uncharacterized protein</fullName>
    </submittedName>
</protein>
<gene>
    <name evidence="4" type="ORF">INT43_008339</name>
</gene>
<accession>A0A8H7PCX5</accession>
<evidence type="ECO:0000256" key="3">
    <source>
        <dbReference type="SAM" id="MobiDB-lite"/>
    </source>
</evidence>
<feature type="coiled-coil region" evidence="2">
    <location>
        <begin position="19"/>
        <end position="53"/>
    </location>
</feature>
<sequence length="898" mass="101351">MAYMLCQVTQVRDSHTRQNQELIRANTEYLRRIHTLEKEIETLQCENIHLRSLLAINNTKKEDAEPAKTSPSTATKSQIRKPGKAECRRRVIAWLSPASTSRIQVCTQFSTSSPAESVTLTYTRPIGFAWNVATVAKSYYTARFDNAHMSTSSPISKRHASTNASGTILNADGVDAQMQACLHTKDFHTALDLIEQAQALGVVKPEHYQQLFAIETAAKADLTSLARIAHWFTSTKGQLPANTKEEIDVWKSVMKACFKLARSHLHSDLDNLLKTFIKVVNIDNLRDADVWGIVLRGHGILKQEKVIDELILKIPDNVDYLEAASLAYSSAEAWEESDVHLQQVLRDHTPDAAFFGTLARTAAFCGDVDRVKTIANEYATHMSFDRDLLLAYKTKLMQYWQQQGSRSRYSGRNNKSKRNHGIDGMKAESEELISVMLSDGYPLDTTTTNIILDYLTLGNRMGSADFPMSRARDVVEKTMPAKGVTPNFQTYFLLLRGYAKTREFDSTEKSRLDMCLEVFYQMEHAGFNSHAHAKFQCLFEACLPHSQWYNFDNFRTKGLLAPTIQSSIVHHKTPVVDPRIFDIEKIMLESNVHHDRITIKTLLTCFGVSGQFSAMWRRWKELEYAGVRRDTGLYERVFALAALDPEQAQYALSVVRHQLTDEIPQNKMTLGLYQTIIDCCIAAQDATSALTVLHSAGAVDLPSVDAVEGNKEKKLWNMQLRAQLGIRSLTGPIDTHLKEAMALAVHPTSDIWLMLMSHAIDSEFDLQNAQRVFNGFTMSRFEQTGKVPLPAHTKSPVIPFPSAPYSETDVLMIDMFLATLLKSQNIPVIRDVLETYVEQSPSLWLSRDSVKGFVDLAKKEKSRDDVKWLVDNVLPKVENQSSKFKRWASKLQSVVNQA</sequence>
<evidence type="ECO:0000313" key="5">
    <source>
        <dbReference type="Proteomes" id="UP000654370"/>
    </source>
</evidence>
<dbReference type="InterPro" id="IPR011990">
    <property type="entry name" value="TPR-like_helical_dom_sf"/>
</dbReference>
<dbReference type="EMBL" id="JAEPQZ010000020">
    <property type="protein sequence ID" value="KAG2171613.1"/>
    <property type="molecule type" value="Genomic_DNA"/>
</dbReference>
<dbReference type="PANTHER" id="PTHR47447">
    <property type="entry name" value="OS03G0856100 PROTEIN"/>
    <property type="match status" value="1"/>
</dbReference>
<organism evidence="4 5">
    <name type="scientific">Mortierella isabellina</name>
    <name type="common">Filamentous fungus</name>
    <name type="synonym">Umbelopsis isabellina</name>
    <dbReference type="NCBI Taxonomy" id="91625"/>
    <lineage>
        <taxon>Eukaryota</taxon>
        <taxon>Fungi</taxon>
        <taxon>Fungi incertae sedis</taxon>
        <taxon>Mucoromycota</taxon>
        <taxon>Mucoromycotina</taxon>
        <taxon>Umbelopsidomycetes</taxon>
        <taxon>Umbelopsidales</taxon>
        <taxon>Umbelopsidaceae</taxon>
        <taxon>Umbelopsis</taxon>
    </lineage>
</organism>
<dbReference type="AlphaFoldDB" id="A0A8H7PCX5"/>
<evidence type="ECO:0000256" key="2">
    <source>
        <dbReference type="SAM" id="Coils"/>
    </source>
</evidence>